<feature type="non-terminal residue" evidence="5">
    <location>
        <position position="572"/>
    </location>
</feature>
<dbReference type="GO" id="GO:0043657">
    <property type="term" value="C:host cell"/>
    <property type="evidence" value="ECO:0007669"/>
    <property type="project" value="UniProtKB-SubCell"/>
</dbReference>
<evidence type="ECO:0000256" key="2">
    <source>
        <dbReference type="ARBA" id="ARBA00004613"/>
    </source>
</evidence>
<accession>A0A0C2X8S7</accession>
<dbReference type="InterPro" id="IPR052980">
    <property type="entry name" value="Crinkler_effector"/>
</dbReference>
<name>A0A0C2X8S7_AMAMK</name>
<feature type="non-terminal residue" evidence="5">
    <location>
        <position position="1"/>
    </location>
</feature>
<organism evidence="5 6">
    <name type="scientific">Amanita muscaria (strain Koide BX008)</name>
    <dbReference type="NCBI Taxonomy" id="946122"/>
    <lineage>
        <taxon>Eukaryota</taxon>
        <taxon>Fungi</taxon>
        <taxon>Dikarya</taxon>
        <taxon>Basidiomycota</taxon>
        <taxon>Agaricomycotina</taxon>
        <taxon>Agaricomycetes</taxon>
        <taxon>Agaricomycetidae</taxon>
        <taxon>Agaricales</taxon>
        <taxon>Pluteineae</taxon>
        <taxon>Amanitaceae</taxon>
        <taxon>Amanita</taxon>
    </lineage>
</organism>
<dbReference type="PANTHER" id="PTHR33129:SF1">
    <property type="entry name" value="ATP-BINDING PROTEIN"/>
    <property type="match status" value="1"/>
</dbReference>
<gene>
    <name evidence="5" type="ORF">M378DRAFT_32723</name>
</gene>
<dbReference type="EMBL" id="KN818244">
    <property type="protein sequence ID" value="KIL65168.1"/>
    <property type="molecule type" value="Genomic_DNA"/>
</dbReference>
<sequence length="572" mass="64235">LRLSCLVIGGDSDRIFIVTIKASKTVADLKDKIKKEKKPTLDHISADMLDIWKVSTLIDDHFQENVGIPDEKPLLPVNELSTVFTEAPVLKHLHIIVKEQTTGECKRLNYYLLSMESRPSATMSPNSDSLPWLVEIHHKLWRKHHLFHQIFRTATLTKADFIQLQDQLQELNPNRNSKSYVAGNVLATKSAFLRSRSTPSVASDAPSLVPRLVFDVSQGLTQPPSSDVVDDDAGDIAIFPCTFQYMDLTVLELQNDIRVPQLTLLRKEWGNMVDIFNERKKGTRGSAVFTGQPGIGKTCLLYSILIRCIIRAQPIVFQDMMGDVFIINDTVRRQKGMPVITADDVLTLVDADGEYCQPDPYLFWASNLRILLTSSPKTRGHRRWLTQYVQAGAAFVMEPWSQEELLVASLFLASIDITLKRFRITSYVCGLIPRSCFEAAVSSKMLRDAKDAIIDAIEGTPQLSRAIVHVHSGAIVHRAFQIRPSSPTSRGWSSCLTEAVSDWAFKKMMDYLDRRGADAAYNFYRAIQASTHSSGLGGKMFVTKVHLFFGNIAKSRTFTIHSLDEPSTTFDI</sequence>
<feature type="domain" description="Crinkler effector protein N-terminal" evidence="4">
    <location>
        <begin position="1"/>
        <end position="98"/>
    </location>
</feature>
<evidence type="ECO:0000256" key="1">
    <source>
        <dbReference type="ARBA" id="ARBA00004340"/>
    </source>
</evidence>
<dbReference type="InParanoid" id="A0A0C2X8S7"/>
<dbReference type="PANTHER" id="PTHR33129">
    <property type="entry name" value="PROTEIN KINASE DOMAIN-CONTAINING PROTEIN-RELATED"/>
    <property type="match status" value="1"/>
</dbReference>
<evidence type="ECO:0000313" key="6">
    <source>
        <dbReference type="Proteomes" id="UP000054549"/>
    </source>
</evidence>
<dbReference type="Proteomes" id="UP000054549">
    <property type="component" value="Unassembled WGS sequence"/>
</dbReference>
<comment type="subcellular location">
    <subcellularLocation>
        <location evidence="1">Host cell</location>
    </subcellularLocation>
    <subcellularLocation>
        <location evidence="2">Secreted</location>
    </subcellularLocation>
</comment>
<dbReference type="AlphaFoldDB" id="A0A0C2X8S7"/>
<dbReference type="Pfam" id="PF20147">
    <property type="entry name" value="Crinkler"/>
    <property type="match status" value="1"/>
</dbReference>
<evidence type="ECO:0000256" key="3">
    <source>
        <dbReference type="ARBA" id="ARBA00022525"/>
    </source>
</evidence>
<keyword evidence="6" id="KW-1185">Reference proteome</keyword>
<dbReference type="HOGENOM" id="CLU_016500_1_0_1"/>
<keyword evidence="3" id="KW-0964">Secreted</keyword>
<protein>
    <recommendedName>
        <fullName evidence="4">Crinkler effector protein N-terminal domain-containing protein</fullName>
    </recommendedName>
</protein>
<proteinExistence type="predicted"/>
<dbReference type="InterPro" id="IPR045379">
    <property type="entry name" value="Crinkler_N"/>
</dbReference>
<reference evidence="5 6" key="1">
    <citation type="submission" date="2014-04" db="EMBL/GenBank/DDBJ databases">
        <title>Evolutionary Origins and Diversification of the Mycorrhizal Mutualists.</title>
        <authorList>
            <consortium name="DOE Joint Genome Institute"/>
            <consortium name="Mycorrhizal Genomics Consortium"/>
            <person name="Kohler A."/>
            <person name="Kuo A."/>
            <person name="Nagy L.G."/>
            <person name="Floudas D."/>
            <person name="Copeland A."/>
            <person name="Barry K.W."/>
            <person name="Cichocki N."/>
            <person name="Veneault-Fourrey C."/>
            <person name="LaButti K."/>
            <person name="Lindquist E.A."/>
            <person name="Lipzen A."/>
            <person name="Lundell T."/>
            <person name="Morin E."/>
            <person name="Murat C."/>
            <person name="Riley R."/>
            <person name="Ohm R."/>
            <person name="Sun H."/>
            <person name="Tunlid A."/>
            <person name="Henrissat B."/>
            <person name="Grigoriev I.V."/>
            <person name="Hibbett D.S."/>
            <person name="Martin F."/>
        </authorList>
    </citation>
    <scope>NUCLEOTIDE SEQUENCE [LARGE SCALE GENOMIC DNA]</scope>
    <source>
        <strain evidence="5 6">Koide BX008</strain>
    </source>
</reference>
<evidence type="ECO:0000259" key="4">
    <source>
        <dbReference type="Pfam" id="PF20147"/>
    </source>
</evidence>
<dbReference type="OrthoDB" id="2304312at2759"/>
<dbReference type="GO" id="GO:0005576">
    <property type="term" value="C:extracellular region"/>
    <property type="evidence" value="ECO:0007669"/>
    <property type="project" value="UniProtKB-SubCell"/>
</dbReference>
<evidence type="ECO:0000313" key="5">
    <source>
        <dbReference type="EMBL" id="KIL65168.1"/>
    </source>
</evidence>